<dbReference type="PANTHER" id="PTHR36450">
    <property type="entry name" value="THIOREDOXIN"/>
    <property type="match status" value="1"/>
</dbReference>
<protein>
    <submittedName>
        <fullName evidence="2">Thioredoxin family protein</fullName>
    </submittedName>
</protein>
<dbReference type="Proteomes" id="UP000614424">
    <property type="component" value="Unassembled WGS sequence"/>
</dbReference>
<gene>
    <name evidence="2" type="ORF">H8E41_08610</name>
</gene>
<accession>A0A8J6NCA0</accession>
<feature type="domain" description="Thioredoxin-like fold" evidence="1">
    <location>
        <begin position="84"/>
        <end position="156"/>
    </location>
</feature>
<dbReference type="InterPro" id="IPR036249">
    <property type="entry name" value="Thioredoxin-like_sf"/>
</dbReference>
<evidence type="ECO:0000313" key="3">
    <source>
        <dbReference type="Proteomes" id="UP000614424"/>
    </source>
</evidence>
<dbReference type="InterPro" id="IPR012336">
    <property type="entry name" value="Thioredoxin-like_fold"/>
</dbReference>
<dbReference type="SUPFAM" id="SSF52833">
    <property type="entry name" value="Thioredoxin-like"/>
    <property type="match status" value="1"/>
</dbReference>
<dbReference type="NCBIfam" id="TIGR00412">
    <property type="entry name" value="redox_disulf_2"/>
    <property type="match status" value="1"/>
</dbReference>
<proteinExistence type="predicted"/>
<comment type="caution">
    <text evidence="2">The sequence shown here is derived from an EMBL/GenBank/DDBJ whole genome shotgun (WGS) entry which is preliminary data.</text>
</comment>
<evidence type="ECO:0000259" key="1">
    <source>
        <dbReference type="Pfam" id="PF13192"/>
    </source>
</evidence>
<sequence>MDELPQRKLKIDNVSVGLIGLDVALSKARNATLPDEEAVDLIYTHIKRQNYIPSTMEKQYREALGKEYRRLVDGETLQNTGLMIRILGPGCVSCNKLNTMIFDIMQRLGIAADIEQIHDLDEIWRHGVLSTPALIINGDIKCAGRMPPPAEVEQWLVAASDRNGSGA</sequence>
<dbReference type="AlphaFoldDB" id="A0A8J6NCA0"/>
<reference evidence="2 3" key="1">
    <citation type="submission" date="2020-08" db="EMBL/GenBank/DDBJ databases">
        <title>Bridging the membrane lipid divide: bacteria of the FCB group superphylum have the potential to synthesize archaeal ether lipids.</title>
        <authorList>
            <person name="Villanueva L."/>
            <person name="Von Meijenfeldt F.A.B."/>
            <person name="Westbye A.B."/>
            <person name="Yadav S."/>
            <person name="Hopmans E.C."/>
            <person name="Dutilh B.E."/>
            <person name="Sinninghe Damste J.S."/>
        </authorList>
    </citation>
    <scope>NUCLEOTIDE SEQUENCE [LARGE SCALE GENOMIC DNA]</scope>
    <source>
        <strain evidence="2">NIOZ-UU47</strain>
    </source>
</reference>
<evidence type="ECO:0000313" key="2">
    <source>
        <dbReference type="EMBL" id="MBC8317956.1"/>
    </source>
</evidence>
<dbReference type="Gene3D" id="3.40.30.10">
    <property type="entry name" value="Glutaredoxin"/>
    <property type="match status" value="1"/>
</dbReference>
<organism evidence="2 3">
    <name type="scientific">Candidatus Desulfobia pelagia</name>
    <dbReference type="NCBI Taxonomy" id="2841692"/>
    <lineage>
        <taxon>Bacteria</taxon>
        <taxon>Pseudomonadati</taxon>
        <taxon>Thermodesulfobacteriota</taxon>
        <taxon>Desulfobulbia</taxon>
        <taxon>Desulfobulbales</taxon>
        <taxon>Desulfobulbaceae</taxon>
        <taxon>Candidatus Desulfobia</taxon>
    </lineage>
</organism>
<dbReference type="PANTHER" id="PTHR36450:SF1">
    <property type="entry name" value="THIOREDOXIN"/>
    <property type="match status" value="1"/>
</dbReference>
<dbReference type="Pfam" id="PF13192">
    <property type="entry name" value="Thioredoxin_3"/>
    <property type="match status" value="1"/>
</dbReference>
<name>A0A8J6NCA0_9BACT</name>
<dbReference type="EMBL" id="JACNJZ010000118">
    <property type="protein sequence ID" value="MBC8317956.1"/>
    <property type="molecule type" value="Genomic_DNA"/>
</dbReference>
<dbReference type="InterPro" id="IPR005243">
    <property type="entry name" value="THIRX-like_proc"/>
</dbReference>